<dbReference type="PANTHER" id="PTHR10695:SF46">
    <property type="entry name" value="BIFUNCTIONAL COENZYME A SYNTHASE-RELATED"/>
    <property type="match status" value="1"/>
</dbReference>
<dbReference type="EMBL" id="NHTK01006127">
    <property type="protein sequence ID" value="PPQ63253.1"/>
    <property type="molecule type" value="Genomic_DNA"/>
</dbReference>
<accession>A0A409V998</accession>
<dbReference type="InterPro" id="IPR004821">
    <property type="entry name" value="Cyt_trans-like"/>
</dbReference>
<evidence type="ECO:0000313" key="2">
    <source>
        <dbReference type="EMBL" id="PPQ63253.1"/>
    </source>
</evidence>
<sequence>MANLLVASLKDLSVPHFLTSAIIQATKASSNKLVILLISPYFSEEASHTRHWHAVQRILTFTYVQATKVAYDNNNVLMHLDVLLKAKNEVLPQHLYSQFNHYYSITGDTLPEHITVHLSQSNHTTIPPQHDSHPVPDTPPQPITDLPSTYPVVALGGTFDHLHSGHKILLSMAAYITNRKLIVGITDDVLLKNKANKHVMENITERSNKVRDFLTLFKPSIHPDIVPITDVYGPTGWDPDIQALVVSKETLSGGDAIAKHRKAHNLPALQPFLIDVISATNASLDGDDADWLKKHKLSSTYIREWIVANANQSKEN</sequence>
<dbReference type="STRING" id="181874.A0A409V998"/>
<dbReference type="OrthoDB" id="330671at2759"/>
<dbReference type="GO" id="GO:0015937">
    <property type="term" value="P:coenzyme A biosynthetic process"/>
    <property type="evidence" value="ECO:0007669"/>
    <property type="project" value="TreeGrafter"/>
</dbReference>
<reference evidence="2 3" key="1">
    <citation type="journal article" date="2018" name="Evol. Lett.">
        <title>Horizontal gene cluster transfer increased hallucinogenic mushroom diversity.</title>
        <authorList>
            <person name="Reynolds H.T."/>
            <person name="Vijayakumar V."/>
            <person name="Gluck-Thaler E."/>
            <person name="Korotkin H.B."/>
            <person name="Matheny P.B."/>
            <person name="Slot J.C."/>
        </authorList>
    </citation>
    <scope>NUCLEOTIDE SEQUENCE [LARGE SCALE GENOMIC DNA]</scope>
    <source>
        <strain evidence="2 3">2629</strain>
    </source>
</reference>
<dbReference type="Pfam" id="PF01467">
    <property type="entry name" value="CTP_transf_like"/>
    <property type="match status" value="1"/>
</dbReference>
<dbReference type="SUPFAM" id="SSF52374">
    <property type="entry name" value="Nucleotidylyl transferase"/>
    <property type="match status" value="1"/>
</dbReference>
<name>A0A409V998_9AGAR</name>
<dbReference type="AlphaFoldDB" id="A0A409V998"/>
<dbReference type="GO" id="GO:0004140">
    <property type="term" value="F:dephospho-CoA kinase activity"/>
    <property type="evidence" value="ECO:0007669"/>
    <property type="project" value="TreeGrafter"/>
</dbReference>
<gene>
    <name evidence="2" type="ORF">CVT24_006778</name>
</gene>
<dbReference type="Proteomes" id="UP000284842">
    <property type="component" value="Unassembled WGS sequence"/>
</dbReference>
<evidence type="ECO:0000259" key="1">
    <source>
        <dbReference type="Pfam" id="PF01467"/>
    </source>
</evidence>
<evidence type="ECO:0000313" key="3">
    <source>
        <dbReference type="Proteomes" id="UP000284842"/>
    </source>
</evidence>
<dbReference type="InterPro" id="IPR014729">
    <property type="entry name" value="Rossmann-like_a/b/a_fold"/>
</dbReference>
<keyword evidence="3" id="KW-1185">Reference proteome</keyword>
<dbReference type="InParanoid" id="A0A409V998"/>
<organism evidence="2 3">
    <name type="scientific">Panaeolus cyanescens</name>
    <dbReference type="NCBI Taxonomy" id="181874"/>
    <lineage>
        <taxon>Eukaryota</taxon>
        <taxon>Fungi</taxon>
        <taxon>Dikarya</taxon>
        <taxon>Basidiomycota</taxon>
        <taxon>Agaricomycotina</taxon>
        <taxon>Agaricomycetes</taxon>
        <taxon>Agaricomycetidae</taxon>
        <taxon>Agaricales</taxon>
        <taxon>Agaricineae</taxon>
        <taxon>Galeropsidaceae</taxon>
        <taxon>Panaeolus</taxon>
    </lineage>
</organism>
<comment type="caution">
    <text evidence="2">The sequence shown here is derived from an EMBL/GenBank/DDBJ whole genome shotgun (WGS) entry which is preliminary data.</text>
</comment>
<proteinExistence type="predicted"/>
<dbReference type="CDD" id="cd02164">
    <property type="entry name" value="PPAT_CoAS"/>
    <property type="match status" value="1"/>
</dbReference>
<dbReference type="FunCoup" id="A0A409V998">
    <property type="interactions" value="21"/>
</dbReference>
<protein>
    <recommendedName>
        <fullName evidence="1">Cytidyltransferase-like domain-containing protein</fullName>
    </recommendedName>
</protein>
<dbReference type="Gene3D" id="3.40.50.620">
    <property type="entry name" value="HUPs"/>
    <property type="match status" value="1"/>
</dbReference>
<feature type="domain" description="Cytidyltransferase-like" evidence="1">
    <location>
        <begin position="155"/>
        <end position="215"/>
    </location>
</feature>
<dbReference type="PANTHER" id="PTHR10695">
    <property type="entry name" value="DEPHOSPHO-COA KINASE-RELATED"/>
    <property type="match status" value="1"/>
</dbReference>